<accession>A0AC61RYG7</accession>
<name>A0AC61RYG7_9FIRM</name>
<dbReference type="EMBL" id="SRYA01000012">
    <property type="protein sequence ID" value="TGY96832.1"/>
    <property type="molecule type" value="Genomic_DNA"/>
</dbReference>
<organism evidence="1 2">
    <name type="scientific">Petralouisia muris</name>
    <dbReference type="NCBI Taxonomy" id="3032872"/>
    <lineage>
        <taxon>Bacteria</taxon>
        <taxon>Bacillati</taxon>
        <taxon>Bacillota</taxon>
        <taxon>Clostridia</taxon>
        <taxon>Lachnospirales</taxon>
        <taxon>Lachnospiraceae</taxon>
        <taxon>Petralouisia</taxon>
    </lineage>
</organism>
<evidence type="ECO:0000313" key="1">
    <source>
        <dbReference type="EMBL" id="TGY96832.1"/>
    </source>
</evidence>
<gene>
    <name evidence="1" type="ORF">E5329_07495</name>
</gene>
<keyword evidence="2" id="KW-1185">Reference proteome</keyword>
<sequence>MVLLEISSGWESFFQLVGILLIFLFVLVLTYLVTKWIAGYQQGITLHRNIQVMETFRVNNNKFIQIIQVGKKYLVISVCKDTINVLTELTEDQLTYFPSAEDRKEIKLNESFQEILDNLKKKIPRK</sequence>
<evidence type="ECO:0000313" key="2">
    <source>
        <dbReference type="Proteomes" id="UP000304953"/>
    </source>
</evidence>
<proteinExistence type="predicted"/>
<dbReference type="Proteomes" id="UP000304953">
    <property type="component" value="Unassembled WGS sequence"/>
</dbReference>
<reference evidence="1" key="1">
    <citation type="submission" date="2019-04" db="EMBL/GenBank/DDBJ databases">
        <title>Microbes associate with the intestines of laboratory mice.</title>
        <authorList>
            <person name="Navarre W."/>
            <person name="Wong E."/>
            <person name="Huang K."/>
            <person name="Tropini C."/>
            <person name="Ng K."/>
            <person name="Yu B."/>
        </authorList>
    </citation>
    <scope>NUCLEOTIDE SEQUENCE</scope>
    <source>
        <strain evidence="1">NM01_1-7b</strain>
    </source>
</reference>
<comment type="caution">
    <text evidence="1">The sequence shown here is derived from an EMBL/GenBank/DDBJ whole genome shotgun (WGS) entry which is preliminary data.</text>
</comment>
<protein>
    <submittedName>
        <fullName evidence="1">Uncharacterized protein</fullName>
    </submittedName>
</protein>